<evidence type="ECO:0000313" key="2">
    <source>
        <dbReference type="EMBL" id="MDT0498693.1"/>
    </source>
</evidence>
<reference evidence="2 3" key="1">
    <citation type="submission" date="2023-09" db="EMBL/GenBank/DDBJ databases">
        <authorList>
            <person name="Rey-Velasco X."/>
        </authorList>
    </citation>
    <scope>NUCLEOTIDE SEQUENCE [LARGE SCALE GENOMIC DNA]</scope>
    <source>
        <strain evidence="2 3">W345</strain>
    </source>
</reference>
<dbReference type="EMBL" id="JAVRIC010000025">
    <property type="protein sequence ID" value="MDT0498693.1"/>
    <property type="molecule type" value="Genomic_DNA"/>
</dbReference>
<protein>
    <submittedName>
        <fullName evidence="2">Uncharacterized protein</fullName>
    </submittedName>
</protein>
<organism evidence="2 3">
    <name type="scientific">Banduia mediterranea</name>
    <dbReference type="NCBI Taxonomy" id="3075609"/>
    <lineage>
        <taxon>Bacteria</taxon>
        <taxon>Pseudomonadati</taxon>
        <taxon>Pseudomonadota</taxon>
        <taxon>Gammaproteobacteria</taxon>
        <taxon>Nevskiales</taxon>
        <taxon>Algiphilaceae</taxon>
        <taxon>Banduia</taxon>
    </lineage>
</organism>
<accession>A0ABU2WLD3</accession>
<evidence type="ECO:0000313" key="3">
    <source>
        <dbReference type="Proteomes" id="UP001254608"/>
    </source>
</evidence>
<comment type="caution">
    <text evidence="2">The sequence shown here is derived from an EMBL/GenBank/DDBJ whole genome shotgun (WGS) entry which is preliminary data.</text>
</comment>
<evidence type="ECO:0000256" key="1">
    <source>
        <dbReference type="SAM" id="MobiDB-lite"/>
    </source>
</evidence>
<feature type="compositionally biased region" description="Basic and acidic residues" evidence="1">
    <location>
        <begin position="8"/>
        <end position="25"/>
    </location>
</feature>
<name>A0ABU2WLD3_9GAMM</name>
<dbReference type="Proteomes" id="UP001254608">
    <property type="component" value="Unassembled WGS sequence"/>
</dbReference>
<gene>
    <name evidence="2" type="ORF">RM530_15190</name>
</gene>
<proteinExistence type="predicted"/>
<sequence length="42" mass="5121">MAKPNYQFDKRQRELQKNKKQEEKRQKKLSRNTTDDAPEASR</sequence>
<keyword evidence="3" id="KW-1185">Reference proteome</keyword>
<feature type="region of interest" description="Disordered" evidence="1">
    <location>
        <begin position="1"/>
        <end position="42"/>
    </location>
</feature>
<dbReference type="RefSeq" id="WP_311366106.1">
    <property type="nucleotide sequence ID" value="NZ_JAVRIC010000025.1"/>
</dbReference>